<dbReference type="EMBL" id="FNUS01000002">
    <property type="protein sequence ID" value="SEG02892.1"/>
    <property type="molecule type" value="Genomic_DNA"/>
</dbReference>
<evidence type="ECO:0000313" key="12">
    <source>
        <dbReference type="EMBL" id="SEG02892.1"/>
    </source>
</evidence>
<dbReference type="InterPro" id="IPR027417">
    <property type="entry name" value="P-loop_NTPase"/>
</dbReference>
<protein>
    <recommendedName>
        <fullName evidence="3 9">DNA repair protein RecN</fullName>
    </recommendedName>
    <alternativeName>
        <fullName evidence="8 9">Recombination protein N</fullName>
    </alternativeName>
</protein>
<evidence type="ECO:0000259" key="11">
    <source>
        <dbReference type="Pfam" id="PF02463"/>
    </source>
</evidence>
<evidence type="ECO:0000313" key="13">
    <source>
        <dbReference type="Proteomes" id="UP000236738"/>
    </source>
</evidence>
<dbReference type="InterPro" id="IPR004604">
    <property type="entry name" value="DNA_recomb/repair_RecN"/>
</dbReference>
<dbReference type="Pfam" id="PF02463">
    <property type="entry name" value="SMC_N"/>
    <property type="match status" value="1"/>
</dbReference>
<evidence type="ECO:0000256" key="3">
    <source>
        <dbReference type="ARBA" id="ARBA00021315"/>
    </source>
</evidence>
<dbReference type="AlphaFoldDB" id="A0A1H5WTQ6"/>
<evidence type="ECO:0000256" key="5">
    <source>
        <dbReference type="ARBA" id="ARBA00022763"/>
    </source>
</evidence>
<evidence type="ECO:0000256" key="10">
    <source>
        <dbReference type="SAM" id="Coils"/>
    </source>
</evidence>
<keyword evidence="5 9" id="KW-0227">DNA damage</keyword>
<evidence type="ECO:0000256" key="6">
    <source>
        <dbReference type="ARBA" id="ARBA00022840"/>
    </source>
</evidence>
<dbReference type="RefSeq" id="WP_103913310.1">
    <property type="nucleotide sequence ID" value="NZ_FNUS01000002.1"/>
</dbReference>
<dbReference type="CDD" id="cd03241">
    <property type="entry name" value="ABC_RecN"/>
    <property type="match status" value="1"/>
</dbReference>
<keyword evidence="10" id="KW-0175">Coiled coil</keyword>
<dbReference type="GO" id="GO:0006281">
    <property type="term" value="P:DNA repair"/>
    <property type="evidence" value="ECO:0007669"/>
    <property type="project" value="UniProtKB-KW"/>
</dbReference>
<feature type="domain" description="RecF/RecN/SMC N-terminal" evidence="11">
    <location>
        <begin position="1"/>
        <end position="505"/>
    </location>
</feature>
<evidence type="ECO:0000256" key="9">
    <source>
        <dbReference type="PIRNR" id="PIRNR003128"/>
    </source>
</evidence>
<dbReference type="GO" id="GO:0006310">
    <property type="term" value="P:DNA recombination"/>
    <property type="evidence" value="ECO:0007669"/>
    <property type="project" value="InterPro"/>
</dbReference>
<dbReference type="Proteomes" id="UP000236738">
    <property type="component" value="Unassembled WGS sequence"/>
</dbReference>
<evidence type="ECO:0000256" key="2">
    <source>
        <dbReference type="ARBA" id="ARBA00009441"/>
    </source>
</evidence>
<evidence type="ECO:0000256" key="1">
    <source>
        <dbReference type="ARBA" id="ARBA00003618"/>
    </source>
</evidence>
<sequence length="549" mass="62484">MLTRIFIQNFALIDRLEINLHNGLQVITGETGAGKSIILGALRLILGERADLKSISNSDSKSIVEAEFNLNDNFKNYFENHDLDYDSHTIIRREILPTGKSRAFINDIPVTLDILKELSQRLIDIHSQFETSNIFNEDYQFKIIDGLSENKNLLPNYQQQFSDYLKLKRHLEKLKTQLAEGNKEADYKDFLLNELFEADLDQVNFEELQDQLNTQENAEEISENLAQIIQNFEEENLGIFAQLSEVRNKLNKISQLSHQFENPKQRLEEVWLELKDLILELEDEAENMDINGELLQELNLKTNKLNSLFLKHNVNSVEELIEIRNQISENQSQFLDLENEIAKTNEDLVNSQKDLEKSAKIISENRKKIIPIFIKKIEKIIKQLGLEKAKIEVELIPTETLSTFGKESIQILFQANSGFPLMPIQNAISGGERSRVMLSIKKIMAENSELPSLILDEIDTGVSGKIAEEMGNVMQEMAKDLQLIVITHLAQVAAKGNNNYKVVKEDIAGKTQSNIISLNEAEKLQEIAQLLSGSKITEAAVLQAKELIG</sequence>
<dbReference type="OrthoDB" id="9806954at2"/>
<comment type="similarity">
    <text evidence="2 9">Belongs to the RecN family.</text>
</comment>
<keyword evidence="13" id="KW-1185">Reference proteome</keyword>
<feature type="coiled-coil region" evidence="10">
    <location>
        <begin position="164"/>
        <end position="235"/>
    </location>
</feature>
<keyword evidence="6" id="KW-0067">ATP-binding</keyword>
<comment type="function">
    <text evidence="1 9">May be involved in recombinational repair of damaged DNA.</text>
</comment>
<gene>
    <name evidence="12" type="ORF">SAMN05421847_1332</name>
</gene>
<dbReference type="PANTHER" id="PTHR11059:SF0">
    <property type="entry name" value="DNA REPAIR PROTEIN RECN"/>
    <property type="match status" value="1"/>
</dbReference>
<name>A0A1H5WTQ6_9FLAO</name>
<keyword evidence="4" id="KW-0547">Nucleotide-binding</keyword>
<dbReference type="GO" id="GO:0005524">
    <property type="term" value="F:ATP binding"/>
    <property type="evidence" value="ECO:0007669"/>
    <property type="project" value="UniProtKB-KW"/>
</dbReference>
<dbReference type="PANTHER" id="PTHR11059">
    <property type="entry name" value="DNA REPAIR PROTEIN RECN"/>
    <property type="match status" value="1"/>
</dbReference>
<dbReference type="GO" id="GO:0043590">
    <property type="term" value="C:bacterial nucleoid"/>
    <property type="evidence" value="ECO:0007669"/>
    <property type="project" value="TreeGrafter"/>
</dbReference>
<dbReference type="Gene3D" id="3.40.50.300">
    <property type="entry name" value="P-loop containing nucleotide triphosphate hydrolases"/>
    <property type="match status" value="2"/>
</dbReference>
<proteinExistence type="inferred from homology"/>
<dbReference type="GO" id="GO:0009432">
    <property type="term" value="P:SOS response"/>
    <property type="evidence" value="ECO:0007669"/>
    <property type="project" value="TreeGrafter"/>
</dbReference>
<evidence type="ECO:0000256" key="7">
    <source>
        <dbReference type="ARBA" id="ARBA00023204"/>
    </source>
</evidence>
<dbReference type="PIRSF" id="PIRSF003128">
    <property type="entry name" value="RecN"/>
    <property type="match status" value="1"/>
</dbReference>
<organism evidence="12 13">
    <name type="scientific">Halpernia humi</name>
    <dbReference type="NCBI Taxonomy" id="493375"/>
    <lineage>
        <taxon>Bacteria</taxon>
        <taxon>Pseudomonadati</taxon>
        <taxon>Bacteroidota</taxon>
        <taxon>Flavobacteriia</taxon>
        <taxon>Flavobacteriales</taxon>
        <taxon>Weeksellaceae</taxon>
        <taxon>Chryseobacterium group</taxon>
        <taxon>Halpernia</taxon>
    </lineage>
</organism>
<keyword evidence="7 9" id="KW-0234">DNA repair</keyword>
<dbReference type="SUPFAM" id="SSF52540">
    <property type="entry name" value="P-loop containing nucleoside triphosphate hydrolases"/>
    <property type="match status" value="1"/>
</dbReference>
<dbReference type="InterPro" id="IPR003395">
    <property type="entry name" value="RecF/RecN/SMC_N"/>
</dbReference>
<accession>A0A1H5WTQ6</accession>
<reference evidence="13" key="1">
    <citation type="submission" date="2016-10" db="EMBL/GenBank/DDBJ databases">
        <authorList>
            <person name="Varghese N."/>
            <person name="Submissions S."/>
        </authorList>
    </citation>
    <scope>NUCLEOTIDE SEQUENCE [LARGE SCALE GENOMIC DNA]</scope>
    <source>
        <strain evidence="13">DSM 21580</strain>
    </source>
</reference>
<evidence type="ECO:0000256" key="8">
    <source>
        <dbReference type="ARBA" id="ARBA00033408"/>
    </source>
</evidence>
<feature type="coiled-coil region" evidence="10">
    <location>
        <begin position="264"/>
        <end position="394"/>
    </location>
</feature>
<evidence type="ECO:0000256" key="4">
    <source>
        <dbReference type="ARBA" id="ARBA00022741"/>
    </source>
</evidence>